<dbReference type="PANTHER" id="PTHR14859:SF15">
    <property type="entry name" value="ENDONUCLEASE_EXONUCLEASE_PHOSPHATASE DOMAIN-CONTAINING PROTEIN"/>
    <property type="match status" value="1"/>
</dbReference>
<accession>A0A6M2BTJ5</accession>
<dbReference type="InterPro" id="IPR005135">
    <property type="entry name" value="Endo/exonuclease/phosphatase"/>
</dbReference>
<evidence type="ECO:0000313" key="3">
    <source>
        <dbReference type="Proteomes" id="UP000472676"/>
    </source>
</evidence>
<dbReference type="InterPro" id="IPR036691">
    <property type="entry name" value="Endo/exonu/phosph_ase_sf"/>
</dbReference>
<dbReference type="EMBL" id="JAAMOW010000006">
    <property type="protein sequence ID" value="NGY05545.1"/>
    <property type="molecule type" value="Genomic_DNA"/>
</dbReference>
<comment type="caution">
    <text evidence="2">The sequence shown here is derived from an EMBL/GenBank/DDBJ whole genome shotgun (WGS) entry which is preliminary data.</text>
</comment>
<name>A0A6M2BTJ5_9GAMM</name>
<evidence type="ECO:0000313" key="2">
    <source>
        <dbReference type="EMBL" id="NGY05545.1"/>
    </source>
</evidence>
<dbReference type="GO" id="GO:0016020">
    <property type="term" value="C:membrane"/>
    <property type="evidence" value="ECO:0007669"/>
    <property type="project" value="GOC"/>
</dbReference>
<protein>
    <recommendedName>
        <fullName evidence="1">Endonuclease/exonuclease/phosphatase domain-containing protein</fullName>
    </recommendedName>
</protein>
<dbReference type="RefSeq" id="WP_166257269.1">
    <property type="nucleotide sequence ID" value="NZ_JAAMOW010000006.1"/>
</dbReference>
<dbReference type="AlphaFoldDB" id="A0A6M2BTJ5"/>
<gene>
    <name evidence="2" type="ORF">G7Y85_12295</name>
</gene>
<dbReference type="SUPFAM" id="SSF56219">
    <property type="entry name" value="DNase I-like"/>
    <property type="match status" value="1"/>
</dbReference>
<dbReference type="Proteomes" id="UP000472676">
    <property type="component" value="Unassembled WGS sequence"/>
</dbReference>
<dbReference type="Gene3D" id="3.60.10.10">
    <property type="entry name" value="Endonuclease/exonuclease/phosphatase"/>
    <property type="match status" value="1"/>
</dbReference>
<reference evidence="2 3" key="1">
    <citation type="journal article" date="2014" name="Int. J. Syst. Evol. Microbiol.">
        <title>Solimonas terrae sp. nov., isolated from soil.</title>
        <authorList>
            <person name="Kim S.J."/>
            <person name="Moon J.Y."/>
            <person name="Weon H.Y."/>
            <person name="Ahn J.H."/>
            <person name="Chen W.M."/>
            <person name="Kwon S.W."/>
        </authorList>
    </citation>
    <scope>NUCLEOTIDE SEQUENCE [LARGE SCALE GENOMIC DNA]</scope>
    <source>
        <strain evidence="2 3">KIS83-12</strain>
    </source>
</reference>
<dbReference type="GO" id="GO:0006506">
    <property type="term" value="P:GPI anchor biosynthetic process"/>
    <property type="evidence" value="ECO:0007669"/>
    <property type="project" value="TreeGrafter"/>
</dbReference>
<keyword evidence="3" id="KW-1185">Reference proteome</keyword>
<evidence type="ECO:0000259" key="1">
    <source>
        <dbReference type="Pfam" id="PF03372"/>
    </source>
</evidence>
<sequence length="260" mass="28589">MSPISRESVPVADNGRLRVLTLNIQVGLQTAHYGHYVTGAWRHVLPSRRVRANLDRIAELASGFDLVALQEADAGSLRTAQLNQVEYLARQAGFTHWQVAVNRNLGPFAQHCLGFLSRHPLHDVRHYALPGRVRGRGALTATIIPPGSAALHVIVTHLALSRASRQRQLDHLARIAPAGVELLMLGDLNCEADELLQHALLRERALQPLRGAPTFPSWKPQRRLDHILATPGLHIARSHVVPTPLSDHLAVAAELQLPRA</sequence>
<proteinExistence type="predicted"/>
<feature type="domain" description="Endonuclease/exonuclease/phosphatase" evidence="1">
    <location>
        <begin position="20"/>
        <end position="248"/>
    </location>
</feature>
<dbReference type="Pfam" id="PF03372">
    <property type="entry name" value="Exo_endo_phos"/>
    <property type="match status" value="1"/>
</dbReference>
<dbReference type="GO" id="GO:0003824">
    <property type="term" value="F:catalytic activity"/>
    <property type="evidence" value="ECO:0007669"/>
    <property type="project" value="InterPro"/>
</dbReference>
<dbReference type="InterPro" id="IPR051916">
    <property type="entry name" value="GPI-anchor_lipid_remodeler"/>
</dbReference>
<organism evidence="2 3">
    <name type="scientific">Solimonas terrae</name>
    <dbReference type="NCBI Taxonomy" id="1396819"/>
    <lineage>
        <taxon>Bacteria</taxon>
        <taxon>Pseudomonadati</taxon>
        <taxon>Pseudomonadota</taxon>
        <taxon>Gammaproteobacteria</taxon>
        <taxon>Nevskiales</taxon>
        <taxon>Nevskiaceae</taxon>
        <taxon>Solimonas</taxon>
    </lineage>
</organism>
<dbReference type="PANTHER" id="PTHR14859">
    <property type="entry name" value="CALCOFLUOR WHITE HYPERSENSITIVE PROTEIN PRECURSOR"/>
    <property type="match status" value="1"/>
</dbReference>